<dbReference type="EnsemblMetazoa" id="GBRI032019-RA">
    <property type="protein sequence ID" value="GBRI032019-PA"/>
    <property type="gene ID" value="GBRI032019"/>
</dbReference>
<feature type="transmembrane region" description="Helical" evidence="1">
    <location>
        <begin position="43"/>
        <end position="65"/>
    </location>
</feature>
<dbReference type="Proteomes" id="UP000091820">
    <property type="component" value="Unassembled WGS sequence"/>
</dbReference>
<dbReference type="AlphaFoldDB" id="A0A1A9WU19"/>
<name>A0A1A9WU19_9MUSC</name>
<evidence type="ECO:0000313" key="3">
    <source>
        <dbReference type="Proteomes" id="UP000091820"/>
    </source>
</evidence>
<keyword evidence="3" id="KW-1185">Reference proteome</keyword>
<evidence type="ECO:0000256" key="1">
    <source>
        <dbReference type="SAM" id="Phobius"/>
    </source>
</evidence>
<sequence length="123" mass="14225">MKPKSFACIDDGDDGDVMTIDDSKRNYSILMKQTQRDEHFETIVPSLCLLLIANIIWLLDVTVGLKERQCSSIRALWLSFSEWKKIKRFEPVLDVLERNGKEVKEKRNSTIVDPTNLRTDVLV</sequence>
<dbReference type="VEuPathDB" id="VectorBase:GBRI032019"/>
<accession>A0A1A9WU19</accession>
<reference evidence="2" key="2">
    <citation type="submission" date="2020-05" db="UniProtKB">
        <authorList>
            <consortium name="EnsemblMetazoa"/>
        </authorList>
    </citation>
    <scope>IDENTIFICATION</scope>
    <source>
        <strain evidence="2">IAEA</strain>
    </source>
</reference>
<reference evidence="3" key="1">
    <citation type="submission" date="2014-03" db="EMBL/GenBank/DDBJ databases">
        <authorList>
            <person name="Aksoy S."/>
            <person name="Warren W."/>
            <person name="Wilson R.K."/>
        </authorList>
    </citation>
    <scope>NUCLEOTIDE SEQUENCE [LARGE SCALE GENOMIC DNA]</scope>
    <source>
        <strain evidence="3">IAEA</strain>
    </source>
</reference>
<keyword evidence="1" id="KW-0472">Membrane</keyword>
<proteinExistence type="predicted"/>
<keyword evidence="1" id="KW-1133">Transmembrane helix</keyword>
<evidence type="ECO:0000313" key="2">
    <source>
        <dbReference type="EnsemblMetazoa" id="GBRI032019-PA"/>
    </source>
</evidence>
<keyword evidence="1" id="KW-0812">Transmembrane</keyword>
<organism evidence="2 3">
    <name type="scientific">Glossina brevipalpis</name>
    <dbReference type="NCBI Taxonomy" id="37001"/>
    <lineage>
        <taxon>Eukaryota</taxon>
        <taxon>Metazoa</taxon>
        <taxon>Ecdysozoa</taxon>
        <taxon>Arthropoda</taxon>
        <taxon>Hexapoda</taxon>
        <taxon>Insecta</taxon>
        <taxon>Pterygota</taxon>
        <taxon>Neoptera</taxon>
        <taxon>Endopterygota</taxon>
        <taxon>Diptera</taxon>
        <taxon>Brachycera</taxon>
        <taxon>Muscomorpha</taxon>
        <taxon>Hippoboscoidea</taxon>
        <taxon>Glossinidae</taxon>
        <taxon>Glossina</taxon>
    </lineage>
</organism>
<protein>
    <submittedName>
        <fullName evidence="2">Uncharacterized protein</fullName>
    </submittedName>
</protein>